<evidence type="ECO:0000313" key="13">
    <source>
        <dbReference type="EMBL" id="QAT17668.1"/>
    </source>
</evidence>
<feature type="binding site" evidence="10">
    <location>
        <position position="27"/>
    </location>
    <ligand>
        <name>(6S)-5-formyl-5,6,7,8-tetrahydrofolate</name>
        <dbReference type="ChEBI" id="CHEBI:57457"/>
    </ligand>
</feature>
<keyword evidence="2 10" id="KW-0963">Cytoplasm</keyword>
<comment type="subcellular location">
    <subcellularLocation>
        <location evidence="10">Cytoplasm</location>
    </subcellularLocation>
</comment>
<proteinExistence type="inferred from homology"/>
<dbReference type="Gene3D" id="3.30.1360.120">
    <property type="entry name" value="Probable tRNA modification gtpase trme, domain 1"/>
    <property type="match status" value="1"/>
</dbReference>
<accession>A0A410P6H4</accession>
<feature type="binding site" evidence="10">
    <location>
        <position position="249"/>
    </location>
    <ligand>
        <name>K(+)</name>
        <dbReference type="ChEBI" id="CHEBI:29103"/>
    </ligand>
</feature>
<dbReference type="NCBIfam" id="TIGR00450">
    <property type="entry name" value="mnmE_trmE_thdF"/>
    <property type="match status" value="1"/>
</dbReference>
<protein>
    <recommendedName>
        <fullName evidence="10">tRNA modification GTPase MnmE</fullName>
        <ecNumber evidence="10">3.6.-.-</ecNumber>
    </recommendedName>
</protein>
<feature type="binding site" evidence="10">
    <location>
        <position position="270"/>
    </location>
    <ligand>
        <name>K(+)</name>
        <dbReference type="ChEBI" id="CHEBI:29103"/>
    </ligand>
</feature>
<evidence type="ECO:0000256" key="1">
    <source>
        <dbReference type="ARBA" id="ARBA00011043"/>
    </source>
</evidence>
<gene>
    <name evidence="10" type="primary">mnmE</name>
    <name evidence="10" type="synonym">trmE</name>
    <name evidence="13" type="ORF">BU251_08020</name>
</gene>
<feature type="domain" description="TrmE-type G" evidence="12">
    <location>
        <begin position="239"/>
        <end position="399"/>
    </location>
</feature>
<feature type="binding site" evidence="10">
    <location>
        <begin position="249"/>
        <end position="254"/>
    </location>
    <ligand>
        <name>GTP</name>
        <dbReference type="ChEBI" id="CHEBI:37565"/>
    </ligand>
</feature>
<dbReference type="FunFam" id="3.30.1360.120:FF:000003">
    <property type="entry name" value="tRNA modification GTPase MnmE"/>
    <property type="match status" value="1"/>
</dbReference>
<dbReference type="InterPro" id="IPR027368">
    <property type="entry name" value="MnmE_dom2"/>
</dbReference>
<dbReference type="RefSeq" id="WP_228767803.1">
    <property type="nucleotide sequence ID" value="NZ_CP019384.1"/>
</dbReference>
<feature type="binding site" evidence="10">
    <location>
        <position position="253"/>
    </location>
    <ligand>
        <name>Mg(2+)</name>
        <dbReference type="ChEBI" id="CHEBI:18420"/>
    </ligand>
</feature>
<dbReference type="PANTHER" id="PTHR42714">
    <property type="entry name" value="TRNA MODIFICATION GTPASE GTPBP3"/>
    <property type="match status" value="1"/>
</dbReference>
<feature type="binding site" evidence="10">
    <location>
        <begin position="293"/>
        <end position="296"/>
    </location>
    <ligand>
        <name>GTP</name>
        <dbReference type="ChEBI" id="CHEBI:37565"/>
    </ligand>
</feature>
<dbReference type="Pfam" id="PF01926">
    <property type="entry name" value="MMR_HSR1"/>
    <property type="match status" value="1"/>
</dbReference>
<name>A0A410P6H4_VELA1</name>
<feature type="binding site" evidence="10">
    <location>
        <begin position="268"/>
        <end position="274"/>
    </location>
    <ligand>
        <name>GTP</name>
        <dbReference type="ChEBI" id="CHEBI:37565"/>
    </ligand>
</feature>
<organism evidence="13 14">
    <name type="scientific">Velamenicoccus archaeovorus</name>
    <dbReference type="NCBI Taxonomy" id="1930593"/>
    <lineage>
        <taxon>Bacteria</taxon>
        <taxon>Pseudomonadati</taxon>
        <taxon>Candidatus Omnitrophota</taxon>
        <taxon>Candidatus Velamenicoccus</taxon>
    </lineage>
</organism>
<feature type="binding site" evidence="10">
    <location>
        <position position="273"/>
    </location>
    <ligand>
        <name>K(+)</name>
        <dbReference type="ChEBI" id="CHEBI:29103"/>
    </ligand>
</feature>
<evidence type="ECO:0000256" key="7">
    <source>
        <dbReference type="ARBA" id="ARBA00022842"/>
    </source>
</evidence>
<dbReference type="InterPro" id="IPR031168">
    <property type="entry name" value="G_TrmE"/>
</dbReference>
<keyword evidence="3 10" id="KW-0819">tRNA processing</keyword>
<dbReference type="InterPro" id="IPR025867">
    <property type="entry name" value="MnmE_helical"/>
</dbReference>
<dbReference type="GO" id="GO:0005829">
    <property type="term" value="C:cytosol"/>
    <property type="evidence" value="ECO:0007669"/>
    <property type="project" value="TreeGrafter"/>
</dbReference>
<feature type="binding site" evidence="10">
    <location>
        <position position="274"/>
    </location>
    <ligand>
        <name>Mg(2+)</name>
        <dbReference type="ChEBI" id="CHEBI:18420"/>
    </ligand>
</feature>
<dbReference type="PROSITE" id="PS51709">
    <property type="entry name" value="G_TRME"/>
    <property type="match status" value="1"/>
</dbReference>
<feature type="binding site" evidence="10">
    <location>
        <position position="144"/>
    </location>
    <ligand>
        <name>(6S)-5-formyl-5,6,7,8-tetrahydrofolate</name>
        <dbReference type="ChEBI" id="CHEBI:57457"/>
    </ligand>
</feature>
<comment type="cofactor">
    <cofactor evidence="10">
        <name>K(+)</name>
        <dbReference type="ChEBI" id="CHEBI:29103"/>
    </cofactor>
    <text evidence="10">Binds 1 potassium ion per subunit.</text>
</comment>
<keyword evidence="6 10" id="KW-0378">Hydrolase</keyword>
<dbReference type="SUPFAM" id="SSF52540">
    <property type="entry name" value="P-loop containing nucleoside triphosphate hydrolases"/>
    <property type="match status" value="1"/>
</dbReference>
<feature type="binding site" evidence="10">
    <location>
        <position position="268"/>
    </location>
    <ligand>
        <name>K(+)</name>
        <dbReference type="ChEBI" id="CHEBI:29103"/>
    </ligand>
</feature>
<dbReference type="GO" id="GO:0046872">
    <property type="term" value="F:metal ion binding"/>
    <property type="evidence" value="ECO:0007669"/>
    <property type="project" value="UniProtKB-KW"/>
</dbReference>
<dbReference type="KEGG" id="vai:BU251_08020"/>
<keyword evidence="14" id="KW-1185">Reference proteome</keyword>
<dbReference type="InterPro" id="IPR006073">
    <property type="entry name" value="GTP-bd"/>
</dbReference>
<evidence type="ECO:0000256" key="9">
    <source>
        <dbReference type="ARBA" id="ARBA00023134"/>
    </source>
</evidence>
<dbReference type="InterPro" id="IPR018948">
    <property type="entry name" value="GTP-bd_TrmE_N"/>
</dbReference>
<keyword evidence="9 10" id="KW-0342">GTP-binding</keyword>
<keyword evidence="7 10" id="KW-0460">Magnesium</keyword>
<dbReference type="InterPro" id="IPR027266">
    <property type="entry name" value="TrmE/GcvT-like"/>
</dbReference>
<dbReference type="InterPro" id="IPR005225">
    <property type="entry name" value="Small_GTP-bd"/>
</dbReference>
<dbReference type="GO" id="GO:0030488">
    <property type="term" value="P:tRNA methylation"/>
    <property type="evidence" value="ECO:0007669"/>
    <property type="project" value="TreeGrafter"/>
</dbReference>
<evidence type="ECO:0000313" key="14">
    <source>
        <dbReference type="Proteomes" id="UP000287243"/>
    </source>
</evidence>
<dbReference type="FunFam" id="3.40.50.300:FF:001376">
    <property type="entry name" value="tRNA modification GTPase MnmE"/>
    <property type="match status" value="1"/>
</dbReference>
<dbReference type="Gene3D" id="3.40.50.300">
    <property type="entry name" value="P-loop containing nucleotide triphosphate hydrolases"/>
    <property type="match status" value="1"/>
</dbReference>
<dbReference type="EMBL" id="CP019384">
    <property type="protein sequence ID" value="QAT17668.1"/>
    <property type="molecule type" value="Genomic_DNA"/>
</dbReference>
<feature type="binding site" evidence="10">
    <location>
        <position position="478"/>
    </location>
    <ligand>
        <name>(6S)-5-formyl-5,6,7,8-tetrahydrofolate</name>
        <dbReference type="ChEBI" id="CHEBI:57457"/>
    </ligand>
</feature>
<dbReference type="Proteomes" id="UP000287243">
    <property type="component" value="Chromosome"/>
</dbReference>
<evidence type="ECO:0000259" key="12">
    <source>
        <dbReference type="PROSITE" id="PS51709"/>
    </source>
</evidence>
<dbReference type="GO" id="GO:0002098">
    <property type="term" value="P:tRNA wobble uridine modification"/>
    <property type="evidence" value="ECO:0007669"/>
    <property type="project" value="TreeGrafter"/>
</dbReference>
<dbReference type="GO" id="GO:0005525">
    <property type="term" value="F:GTP binding"/>
    <property type="evidence" value="ECO:0007669"/>
    <property type="project" value="UniProtKB-UniRule"/>
</dbReference>
<dbReference type="Pfam" id="PF12631">
    <property type="entry name" value="MnmE_helical"/>
    <property type="match status" value="1"/>
</dbReference>
<evidence type="ECO:0000256" key="11">
    <source>
        <dbReference type="RuleBase" id="RU003313"/>
    </source>
</evidence>
<dbReference type="GO" id="GO:0003924">
    <property type="term" value="F:GTPase activity"/>
    <property type="evidence" value="ECO:0007669"/>
    <property type="project" value="UniProtKB-UniRule"/>
</dbReference>
<keyword evidence="4 10" id="KW-0479">Metal-binding</keyword>
<keyword evidence="8 10" id="KW-0630">Potassium</keyword>
<comment type="subunit">
    <text evidence="10">Homodimer. Heterotetramer of two MnmE and two MnmG subunits.</text>
</comment>
<evidence type="ECO:0000256" key="5">
    <source>
        <dbReference type="ARBA" id="ARBA00022741"/>
    </source>
</evidence>
<dbReference type="AlphaFoldDB" id="A0A410P6H4"/>
<evidence type="ECO:0000256" key="10">
    <source>
        <dbReference type="HAMAP-Rule" id="MF_00379"/>
    </source>
</evidence>
<evidence type="ECO:0000256" key="6">
    <source>
        <dbReference type="ARBA" id="ARBA00022801"/>
    </source>
</evidence>
<dbReference type="SUPFAM" id="SSF116878">
    <property type="entry name" value="TrmE connector domain"/>
    <property type="match status" value="1"/>
</dbReference>
<dbReference type="InterPro" id="IPR004520">
    <property type="entry name" value="GTPase_MnmE"/>
</dbReference>
<dbReference type="HAMAP" id="MF_00379">
    <property type="entry name" value="GTPase_MnmE"/>
    <property type="match status" value="1"/>
</dbReference>
<sequence length="478" mass="51560">MAALVSMNDTIAAIATPVGQGAVGIVRLSGAGAIAVADAVFSSKRGKPLSAARTFSLCYGWIVRDKEVFERAGRTPQAMPELIVDEVVVSLMRSPHSYTREDVVEINSHGGPRVLSVILELLLAKGARLAIPGEFTRRAFLNGRLDLAQAEAVLDIIQAKSELALKTSLTQLSGELSGRIKGLRRRMLDVLADIEARLDFSDEELGGVPDDALSVLRTTLQALRSLLEGSFCGRIVREGLKVVIYGRPNVGKSSLLNALLRTDRAIVTAIAGTTRDTIEECVSIRGLAVCFVDTAGILEAHDEIERLALERTRKAIDACDLLLFVFDGSAPLGREDEALLSQVNPLKKMIGVINKSDLPARVDASRLRGLFGVRPLVHVSALEREGIKQLEDEIFGAVFHDPGLLSADVLVSNVRHIEILKNSAASLERSIDSLQKGLSPEFGAADLRRAVDGLGELTGEVFREDVLDVIFSKFCIGK</sequence>
<evidence type="ECO:0000256" key="4">
    <source>
        <dbReference type="ARBA" id="ARBA00022723"/>
    </source>
</evidence>
<comment type="function">
    <text evidence="10">Exhibits a very high intrinsic GTPase hydrolysis rate. Involved in the addition of a carboxymethylaminomethyl (cmnm) group at the wobble position (U34) of certain tRNAs, forming tRNA-cmnm(5)s(2)U34.</text>
</comment>
<feature type="binding site" evidence="10">
    <location>
        <position position="105"/>
    </location>
    <ligand>
        <name>(6S)-5-formyl-5,6,7,8-tetrahydrofolate</name>
        <dbReference type="ChEBI" id="CHEBI:57457"/>
    </ligand>
</feature>
<dbReference type="InterPro" id="IPR027417">
    <property type="entry name" value="P-loop_NTPase"/>
</dbReference>
<evidence type="ECO:0000256" key="2">
    <source>
        <dbReference type="ARBA" id="ARBA00022490"/>
    </source>
</evidence>
<keyword evidence="5 10" id="KW-0547">Nucleotide-binding</keyword>
<evidence type="ECO:0000256" key="8">
    <source>
        <dbReference type="ARBA" id="ARBA00022958"/>
    </source>
</evidence>
<dbReference type="CDD" id="cd04164">
    <property type="entry name" value="trmE"/>
    <property type="match status" value="1"/>
</dbReference>
<dbReference type="CDD" id="cd14858">
    <property type="entry name" value="TrmE_N"/>
    <property type="match status" value="1"/>
</dbReference>
<reference evidence="13 14" key="1">
    <citation type="submission" date="2017-01" db="EMBL/GenBank/DDBJ databases">
        <title>First insights into the biology of 'candidatus Vampirococcus archaeovorus'.</title>
        <authorList>
            <person name="Kizina J."/>
            <person name="Jordan S."/>
            <person name="Stueber K."/>
            <person name="Reinhardt R."/>
            <person name="Harder J."/>
        </authorList>
    </citation>
    <scope>NUCLEOTIDE SEQUENCE [LARGE SCALE GENOMIC DNA]</scope>
    <source>
        <strain evidence="13 14">LiM</strain>
    </source>
</reference>
<evidence type="ECO:0000256" key="3">
    <source>
        <dbReference type="ARBA" id="ARBA00022694"/>
    </source>
</evidence>
<dbReference type="NCBIfam" id="TIGR00231">
    <property type="entry name" value="small_GTP"/>
    <property type="match status" value="1"/>
</dbReference>
<dbReference type="Pfam" id="PF10396">
    <property type="entry name" value="TrmE_N"/>
    <property type="match status" value="1"/>
</dbReference>
<comment type="similarity">
    <text evidence="1 10 11">Belongs to the TRAFAC class TrmE-Era-EngA-EngB-Septin-like GTPase superfamily. TrmE GTPase family.</text>
</comment>
<dbReference type="EC" id="3.6.-.-" evidence="10"/>
<dbReference type="PANTHER" id="PTHR42714:SF2">
    <property type="entry name" value="TRNA MODIFICATION GTPASE GTPBP3, MITOCHONDRIAL"/>
    <property type="match status" value="1"/>
</dbReference>
<dbReference type="Gene3D" id="1.20.120.430">
    <property type="entry name" value="tRNA modification GTPase MnmE domain 2"/>
    <property type="match status" value="1"/>
</dbReference>
<dbReference type="GO" id="GO:0042802">
    <property type="term" value="F:identical protein binding"/>
    <property type="evidence" value="ECO:0007669"/>
    <property type="project" value="UniProtKB-ARBA"/>
</dbReference>
<comment type="caution">
    <text evidence="10">Lacks conserved residue(s) required for the propagation of feature annotation.</text>
</comment>